<keyword evidence="1" id="KW-0326">Glycosidase</keyword>
<dbReference type="SUPFAM" id="SSF51445">
    <property type="entry name" value="(Trans)glycosidases"/>
    <property type="match status" value="1"/>
</dbReference>
<evidence type="ECO:0000313" key="1">
    <source>
        <dbReference type="EMBL" id="MBB4617241.1"/>
    </source>
</evidence>
<dbReference type="InterPro" id="IPR017853">
    <property type="entry name" value="GH"/>
</dbReference>
<sequence length="471" mass="52269">MARIGVVPDTPYFMTEDGLPWTPIGHNDAITWPDLAPLFRRRDMAAVERHLRHLRAHGVTCIRLMLEYCHGEHRYFERPAGHFAPNMVRLWDDLFALLERVGLRVLLTPYDTFFMWLRWARHPYATANGGVCAGRDTWLTCPDTRRAIKNRLAFASDRWGGSPALFAWDLWNEIHPAHGGDDPAMVAPFIDDLSAWLRTRERQRRGHANLQTVSIFGPELIRHPTLVDPIFRHPTLDFANTHLYEHGTIDDPRDTVAPALAAARLMRAAVDAAGPSRPVFDSEHGPIHSFKDRKKTLPDAFDDEYFRHIQWAHLASGGAGGGMRWPNRHPHVLTRGMREAQRALADFLPRIDWSRFRRRNLAGALRCDDPGVAVVGCGDDAQALAWLVRTDTITPDGTLGPGDAAKDSSLTIAGLADGRYTIVTYDTARGAILSRGRATSAGGTLVAAIGPVRRDLAVAIAGTPAGQAEEA</sequence>
<protein>
    <submittedName>
        <fullName evidence="1">Mannan endo-1,4-beta-mannosidase</fullName>
        <ecNumber evidence="1">3.2.1.78</ecNumber>
    </submittedName>
</protein>
<dbReference type="AlphaFoldDB" id="A0A7W7AHQ9"/>
<proteinExistence type="predicted"/>
<dbReference type="EC" id="3.2.1.78" evidence="1"/>
<dbReference type="RefSeq" id="WP_221239844.1">
    <property type="nucleotide sequence ID" value="NZ_JACHNY010000002.1"/>
</dbReference>
<comment type="caution">
    <text evidence="1">The sequence shown here is derived from an EMBL/GenBank/DDBJ whole genome shotgun (WGS) entry which is preliminary data.</text>
</comment>
<keyword evidence="1" id="KW-0378">Hydrolase</keyword>
<gene>
    <name evidence="1" type="ORF">GGQ96_001361</name>
</gene>
<accession>A0A7W7AHQ9</accession>
<reference evidence="1 2" key="1">
    <citation type="submission" date="2020-08" db="EMBL/GenBank/DDBJ databases">
        <title>Genomic Encyclopedia of Type Strains, Phase IV (KMG-IV): sequencing the most valuable type-strain genomes for metagenomic binning, comparative biology and taxonomic classification.</title>
        <authorList>
            <person name="Goeker M."/>
        </authorList>
    </citation>
    <scope>NUCLEOTIDE SEQUENCE [LARGE SCALE GENOMIC DNA]</scope>
    <source>
        <strain evidence="1 2">DSM 15867</strain>
    </source>
</reference>
<dbReference type="GO" id="GO:0016985">
    <property type="term" value="F:mannan endo-1,4-beta-mannosidase activity"/>
    <property type="evidence" value="ECO:0007669"/>
    <property type="project" value="UniProtKB-EC"/>
</dbReference>
<evidence type="ECO:0000313" key="2">
    <source>
        <dbReference type="Proteomes" id="UP000574769"/>
    </source>
</evidence>
<dbReference type="Gene3D" id="3.20.20.80">
    <property type="entry name" value="Glycosidases"/>
    <property type="match status" value="1"/>
</dbReference>
<organism evidence="1 2">
    <name type="scientific">Sphingomonas abaci</name>
    <dbReference type="NCBI Taxonomy" id="237611"/>
    <lineage>
        <taxon>Bacteria</taxon>
        <taxon>Pseudomonadati</taxon>
        <taxon>Pseudomonadota</taxon>
        <taxon>Alphaproteobacteria</taxon>
        <taxon>Sphingomonadales</taxon>
        <taxon>Sphingomonadaceae</taxon>
        <taxon>Sphingomonas</taxon>
    </lineage>
</organism>
<dbReference type="EMBL" id="JACHNY010000002">
    <property type="protein sequence ID" value="MBB4617241.1"/>
    <property type="molecule type" value="Genomic_DNA"/>
</dbReference>
<keyword evidence="2" id="KW-1185">Reference proteome</keyword>
<dbReference type="Proteomes" id="UP000574769">
    <property type="component" value="Unassembled WGS sequence"/>
</dbReference>
<name>A0A7W7AHQ9_9SPHN</name>